<dbReference type="Gene3D" id="3.40.190.10">
    <property type="entry name" value="Periplasmic binding protein-like II"/>
    <property type="match status" value="2"/>
</dbReference>
<evidence type="ECO:0000313" key="1">
    <source>
        <dbReference type="EMBL" id="MDW6003571.1"/>
    </source>
</evidence>
<sequence>MLRLILVVVFMFSFNVLAREIKYPNLHGIGESTIGFAVLQLVLDKSGSGYKPVITEIGANARRTRAMLEKGQIDVMDGGFSPDLIKSVEPIYLPFDLGLLGWRVFITRKDTAERLHAVRNIEDLKAFSFGQGVGWNDTIILANAGLTVVTAPKIDNLINMVKLKRFDLFPLGANEAYEFLKLYGGGDGQLIVDDALTLVYPFGRFFYVRKGDQELKQVIETGMERALADGSLLALLKSHPFFQDAFEQANLSQRIQIRIDTPNLNEAFRSIDPKWWYSPDVKPASEFR</sequence>
<evidence type="ECO:0008006" key="5">
    <source>
        <dbReference type="Google" id="ProtNLM"/>
    </source>
</evidence>
<reference evidence="1 4" key="2">
    <citation type="submission" date="2023-11" db="EMBL/GenBank/DDBJ databases">
        <title>Plant-associative lifestyle of Vibrio porteresiae and its evolutionary dynamics.</title>
        <authorList>
            <person name="Rameshkumar N."/>
            <person name="Kirti K."/>
        </authorList>
    </citation>
    <scope>NUCLEOTIDE SEQUENCE [LARGE SCALE GENOMIC DNA]</scope>
    <source>
        <strain evidence="1 4">MSSRF38</strain>
    </source>
</reference>
<keyword evidence="4" id="KW-1185">Reference proteome</keyword>
<dbReference type="OrthoDB" id="547680at2"/>
<organism evidence="2 3">
    <name type="scientific">Vibrio mangrovi</name>
    <dbReference type="NCBI Taxonomy" id="474394"/>
    <lineage>
        <taxon>Bacteria</taxon>
        <taxon>Pseudomonadati</taxon>
        <taxon>Pseudomonadota</taxon>
        <taxon>Gammaproteobacteria</taxon>
        <taxon>Vibrionales</taxon>
        <taxon>Vibrionaceae</taxon>
        <taxon>Vibrio</taxon>
    </lineage>
</organism>
<dbReference type="EMBL" id="FXXI01000001">
    <property type="protein sequence ID" value="SMR99637.1"/>
    <property type="molecule type" value="Genomic_DNA"/>
</dbReference>
<accession>A0A1Y6IPR0</accession>
<dbReference type="AlphaFoldDB" id="A0A1Y6IPR0"/>
<dbReference type="Proteomes" id="UP000196125">
    <property type="component" value="Unassembled WGS sequence"/>
</dbReference>
<evidence type="ECO:0000313" key="3">
    <source>
        <dbReference type="Proteomes" id="UP000196125"/>
    </source>
</evidence>
<name>A0A1Y6IPR0_9VIBR</name>
<protein>
    <recommendedName>
        <fullName evidence="5">Bacterial extracellular solute-binding proteins, family 3</fullName>
    </recommendedName>
</protein>
<dbReference type="RefSeq" id="WP_087479648.1">
    <property type="nucleotide sequence ID" value="NZ_AP024883.1"/>
</dbReference>
<reference evidence="2 3" key="1">
    <citation type="submission" date="2017-05" db="EMBL/GenBank/DDBJ databases">
        <authorList>
            <person name="Song R."/>
            <person name="Chenine A.L."/>
            <person name="Ruprecht R.M."/>
        </authorList>
    </citation>
    <scope>NUCLEOTIDE SEQUENCE [LARGE SCALE GENOMIC DNA]</scope>
    <source>
        <strain evidence="2 3">CECT 7927</strain>
    </source>
</reference>
<proteinExistence type="predicted"/>
<dbReference type="Proteomes" id="UP001283366">
    <property type="component" value="Unassembled WGS sequence"/>
</dbReference>
<dbReference type="EMBL" id="JAWRCO010000001">
    <property type="protein sequence ID" value="MDW6003571.1"/>
    <property type="molecule type" value="Genomic_DNA"/>
</dbReference>
<evidence type="ECO:0000313" key="2">
    <source>
        <dbReference type="EMBL" id="SMR99637.1"/>
    </source>
</evidence>
<dbReference type="SUPFAM" id="SSF53850">
    <property type="entry name" value="Periplasmic binding protein-like II"/>
    <property type="match status" value="1"/>
</dbReference>
<gene>
    <name evidence="1" type="ORF">SBX37_12000</name>
    <name evidence="2" type="ORF">VIM7927_00864</name>
</gene>
<evidence type="ECO:0000313" key="4">
    <source>
        <dbReference type="Proteomes" id="UP001283366"/>
    </source>
</evidence>